<name>A0ABT8MQG8_9BACL</name>
<dbReference type="InterPro" id="IPR045540">
    <property type="entry name" value="YegS/DAGK_C"/>
</dbReference>
<evidence type="ECO:0000256" key="7">
    <source>
        <dbReference type="ARBA" id="ARBA00022840"/>
    </source>
</evidence>
<keyword evidence="4" id="KW-0808">Transferase</keyword>
<comment type="caution">
    <text evidence="12">The sequence shown here is derived from an EMBL/GenBank/DDBJ whole genome shotgun (WGS) entry which is preliminary data.</text>
</comment>
<dbReference type="Gene3D" id="3.40.50.10330">
    <property type="entry name" value="Probable inorganic polyphosphate/atp-NAD kinase, domain 1"/>
    <property type="match status" value="1"/>
</dbReference>
<dbReference type="SMART" id="SM00046">
    <property type="entry name" value="DAGKc"/>
    <property type="match status" value="1"/>
</dbReference>
<evidence type="ECO:0000256" key="10">
    <source>
        <dbReference type="ARBA" id="ARBA00023264"/>
    </source>
</evidence>
<evidence type="ECO:0000256" key="6">
    <source>
        <dbReference type="ARBA" id="ARBA00022777"/>
    </source>
</evidence>
<dbReference type="Pfam" id="PF00781">
    <property type="entry name" value="DAGK_cat"/>
    <property type="match status" value="1"/>
</dbReference>
<keyword evidence="9" id="KW-0594">Phospholipid biosynthesis</keyword>
<keyword evidence="3" id="KW-0444">Lipid biosynthesis</keyword>
<dbReference type="EMBL" id="JAUJWW010000002">
    <property type="protein sequence ID" value="MDN7227138.1"/>
    <property type="molecule type" value="Genomic_DNA"/>
</dbReference>
<evidence type="ECO:0000259" key="11">
    <source>
        <dbReference type="PROSITE" id="PS50146"/>
    </source>
</evidence>
<organism evidence="12 13">
    <name type="scientific">Planococcus liqunii</name>
    <dbReference type="NCBI Taxonomy" id="3058394"/>
    <lineage>
        <taxon>Bacteria</taxon>
        <taxon>Bacillati</taxon>
        <taxon>Bacillota</taxon>
        <taxon>Bacilli</taxon>
        <taxon>Bacillales</taxon>
        <taxon>Caryophanaceae</taxon>
        <taxon>Planococcus</taxon>
    </lineage>
</organism>
<keyword evidence="6 12" id="KW-0418">Kinase</keyword>
<proteinExistence type="inferred from homology"/>
<sequence>MKTVFIINPAAGNGNALKKWSRFAETIRFPYETVFTQTAGHAATIVRSYKEAGDKMLIIGFGGDGTLREIIAGAAGAEQLIVGAVAAGSGNDFGRGFHSFPTAESIAEFLKHPEAKREDLGELQNGGIQRFASSSGIGLDAEISALVNRSTVKKWLNKINAGKLVYLLYVVLTLARFKKFQLTMEQQGQKRVFEDVWFATVSNQPYFGGGMKISPDSKTDDGLLELTVVHGISRLKLLLVFGTVFTGSHTRFKEVHQTSGIEYKLTVDGAIFRHTDGDYAGKTPIHEAVSYTVSEHHWYAVNTRKKEESK</sequence>
<evidence type="ECO:0000256" key="4">
    <source>
        <dbReference type="ARBA" id="ARBA00022679"/>
    </source>
</evidence>
<dbReference type="Pfam" id="PF19279">
    <property type="entry name" value="YegS_C"/>
    <property type="match status" value="1"/>
</dbReference>
<evidence type="ECO:0000313" key="13">
    <source>
        <dbReference type="Proteomes" id="UP001172054"/>
    </source>
</evidence>
<dbReference type="InterPro" id="IPR050187">
    <property type="entry name" value="Lipid_Phosphate_FormReg"/>
</dbReference>
<feature type="domain" description="DAGKc" evidence="11">
    <location>
        <begin position="1"/>
        <end position="127"/>
    </location>
</feature>
<comment type="cofactor">
    <cofactor evidence="1">
        <name>Mg(2+)</name>
        <dbReference type="ChEBI" id="CHEBI:18420"/>
    </cofactor>
</comment>
<dbReference type="InterPro" id="IPR017438">
    <property type="entry name" value="ATP-NAD_kinase_N"/>
</dbReference>
<evidence type="ECO:0000256" key="2">
    <source>
        <dbReference type="ARBA" id="ARBA00005983"/>
    </source>
</evidence>
<dbReference type="Gene3D" id="2.60.200.40">
    <property type="match status" value="1"/>
</dbReference>
<dbReference type="InterPro" id="IPR001206">
    <property type="entry name" value="Diacylglycerol_kinase_cat_dom"/>
</dbReference>
<protein>
    <submittedName>
        <fullName evidence="12">Diacylglycerol kinase family lipid kinase</fullName>
    </submittedName>
</protein>
<evidence type="ECO:0000256" key="1">
    <source>
        <dbReference type="ARBA" id="ARBA00001946"/>
    </source>
</evidence>
<dbReference type="RefSeq" id="WP_300983682.1">
    <property type="nucleotide sequence ID" value="NZ_CP129238.1"/>
</dbReference>
<evidence type="ECO:0000313" key="12">
    <source>
        <dbReference type="EMBL" id="MDN7227138.1"/>
    </source>
</evidence>
<dbReference type="InterPro" id="IPR005218">
    <property type="entry name" value="Diacylglycerol/lipid_kinase"/>
</dbReference>
<evidence type="ECO:0000256" key="3">
    <source>
        <dbReference type="ARBA" id="ARBA00022516"/>
    </source>
</evidence>
<dbReference type="PROSITE" id="PS50146">
    <property type="entry name" value="DAGK"/>
    <property type="match status" value="1"/>
</dbReference>
<dbReference type="PANTHER" id="PTHR12358">
    <property type="entry name" value="SPHINGOSINE KINASE"/>
    <property type="match status" value="1"/>
</dbReference>
<gene>
    <name evidence="12" type="ORF">QWY15_07470</name>
</gene>
<evidence type="ECO:0000256" key="9">
    <source>
        <dbReference type="ARBA" id="ARBA00023209"/>
    </source>
</evidence>
<dbReference type="InterPro" id="IPR016064">
    <property type="entry name" value="NAD/diacylglycerol_kinase_sf"/>
</dbReference>
<keyword evidence="8" id="KW-0443">Lipid metabolism</keyword>
<reference evidence="12 13" key="1">
    <citation type="submission" date="2023-06" db="EMBL/GenBank/DDBJ databases">
        <title>Novel species in genus Planococcus.</title>
        <authorList>
            <person name="Ning S."/>
        </authorList>
    </citation>
    <scope>NUCLEOTIDE SEQUENCE [LARGE SCALE GENOMIC DNA]</scope>
    <source>
        <strain evidence="12 13">N064</strain>
    </source>
</reference>
<accession>A0ABT8MQG8</accession>
<dbReference type="GO" id="GO:0016301">
    <property type="term" value="F:kinase activity"/>
    <property type="evidence" value="ECO:0007669"/>
    <property type="project" value="UniProtKB-KW"/>
</dbReference>
<dbReference type="NCBIfam" id="TIGR00147">
    <property type="entry name" value="YegS/Rv2252/BmrU family lipid kinase"/>
    <property type="match status" value="1"/>
</dbReference>
<evidence type="ECO:0000256" key="5">
    <source>
        <dbReference type="ARBA" id="ARBA00022741"/>
    </source>
</evidence>
<dbReference type="Proteomes" id="UP001172054">
    <property type="component" value="Unassembled WGS sequence"/>
</dbReference>
<comment type="similarity">
    <text evidence="2">Belongs to the diacylglycerol/lipid kinase family.</text>
</comment>
<dbReference type="SUPFAM" id="SSF111331">
    <property type="entry name" value="NAD kinase/diacylglycerol kinase-like"/>
    <property type="match status" value="1"/>
</dbReference>
<evidence type="ECO:0000256" key="8">
    <source>
        <dbReference type="ARBA" id="ARBA00023098"/>
    </source>
</evidence>
<keyword evidence="13" id="KW-1185">Reference proteome</keyword>
<keyword evidence="5" id="KW-0547">Nucleotide-binding</keyword>
<keyword evidence="7" id="KW-0067">ATP-binding</keyword>
<dbReference type="PANTHER" id="PTHR12358:SF54">
    <property type="entry name" value="SPHINGOSINE KINASE RELATED PROTEIN"/>
    <property type="match status" value="1"/>
</dbReference>
<keyword evidence="10" id="KW-1208">Phospholipid metabolism</keyword>